<evidence type="ECO:0000256" key="1">
    <source>
        <dbReference type="SAM" id="MobiDB-lite"/>
    </source>
</evidence>
<dbReference type="OrthoDB" id="5404599at2759"/>
<comment type="caution">
    <text evidence="2">The sequence shown here is derived from an EMBL/GenBank/DDBJ whole genome shotgun (WGS) entry which is preliminary data.</text>
</comment>
<feature type="compositionally biased region" description="Basic and acidic residues" evidence="1">
    <location>
        <begin position="493"/>
        <end position="504"/>
    </location>
</feature>
<feature type="region of interest" description="Disordered" evidence="1">
    <location>
        <begin position="131"/>
        <end position="163"/>
    </location>
</feature>
<dbReference type="Proteomes" id="UP000749646">
    <property type="component" value="Unassembled WGS sequence"/>
</dbReference>
<feature type="region of interest" description="Disordered" evidence="1">
    <location>
        <begin position="493"/>
        <end position="518"/>
    </location>
</feature>
<accession>A0A9P6IXK1</accession>
<gene>
    <name evidence="2" type="ORF">BGZ65_005395</name>
</gene>
<reference evidence="2" key="1">
    <citation type="journal article" date="2020" name="Fungal Divers.">
        <title>Resolving the Mortierellaceae phylogeny through synthesis of multi-gene phylogenetics and phylogenomics.</title>
        <authorList>
            <person name="Vandepol N."/>
            <person name="Liber J."/>
            <person name="Desiro A."/>
            <person name="Na H."/>
            <person name="Kennedy M."/>
            <person name="Barry K."/>
            <person name="Grigoriev I.V."/>
            <person name="Miller A.N."/>
            <person name="O'Donnell K."/>
            <person name="Stajich J.E."/>
            <person name="Bonito G."/>
        </authorList>
    </citation>
    <scope>NUCLEOTIDE SEQUENCE</scope>
    <source>
        <strain evidence="2">MES-2147</strain>
    </source>
</reference>
<evidence type="ECO:0000313" key="2">
    <source>
        <dbReference type="EMBL" id="KAF9952261.1"/>
    </source>
</evidence>
<evidence type="ECO:0000313" key="3">
    <source>
        <dbReference type="Proteomes" id="UP000749646"/>
    </source>
</evidence>
<feature type="region of interest" description="Disordered" evidence="1">
    <location>
        <begin position="214"/>
        <end position="235"/>
    </location>
</feature>
<protein>
    <submittedName>
        <fullName evidence="2">Uncharacterized protein</fullName>
    </submittedName>
</protein>
<name>A0A9P6IXK1_9FUNG</name>
<dbReference type="EMBL" id="JAAAHW010007003">
    <property type="protein sequence ID" value="KAF9952261.1"/>
    <property type="molecule type" value="Genomic_DNA"/>
</dbReference>
<feature type="compositionally biased region" description="Low complexity" evidence="1">
    <location>
        <begin position="131"/>
        <end position="142"/>
    </location>
</feature>
<sequence>MQGWTRFIRAYRELECQQSSDRGSAEVPRAIRSRHSGQSVTLDSELFETGHENQVMEALVNVSRTLQNMVVALEAGGTILTPKQLLGAIALKKQAWVQERERRIAEIQLENEKRQRSTIVAITAEELLRQQHQQEQGQQRQRQGQRPKWVRRLSIGTSSKNSVGMNTTAIIGSGSFTPSGGSTSTVAMASATATTMGREEGRRRTAFKTVLKKLSSKRSHLETPPQCSSYKPSRTSMDNILYSAPGKQRDPLPSELPDYLFMNSEEQKQFNDVSPSSTTAMAGLRLKTASFTQDGRGEFVVVPLASGLRLGSITCPQLPTFGIRLSSEDRTKTLAQQETERIENAEREFWREFEGLCESIDIAITTPIDHNPKGKARKVNAEGTDAESRIRMKDVPYPGIALLNLEDLVHNLEIVERYVVKLETQAAKHYASMTQKVESSSLFVKSSWDVAVQVLEASVGGAFVHHGFINVMLAEWAKAITKETVLVWKRSESKEQYERSDHGKGVSKRKSLPALISQ</sequence>
<proteinExistence type="predicted"/>
<dbReference type="AlphaFoldDB" id="A0A9P6IXK1"/>
<organism evidence="2 3">
    <name type="scientific">Modicella reniformis</name>
    <dbReference type="NCBI Taxonomy" id="1440133"/>
    <lineage>
        <taxon>Eukaryota</taxon>
        <taxon>Fungi</taxon>
        <taxon>Fungi incertae sedis</taxon>
        <taxon>Mucoromycota</taxon>
        <taxon>Mortierellomycotina</taxon>
        <taxon>Mortierellomycetes</taxon>
        <taxon>Mortierellales</taxon>
        <taxon>Mortierellaceae</taxon>
        <taxon>Modicella</taxon>
    </lineage>
</organism>
<feature type="compositionally biased region" description="Polar residues" evidence="1">
    <location>
        <begin position="225"/>
        <end position="235"/>
    </location>
</feature>
<keyword evidence="3" id="KW-1185">Reference proteome</keyword>